<feature type="transmembrane region" description="Helical" evidence="5">
    <location>
        <begin position="15"/>
        <end position="35"/>
    </location>
</feature>
<comment type="subcellular location">
    <subcellularLocation>
        <location evidence="1">Membrane</location>
        <topology evidence="1">Multi-pass membrane protein</topology>
    </subcellularLocation>
</comment>
<evidence type="ECO:0000256" key="2">
    <source>
        <dbReference type="ARBA" id="ARBA00022692"/>
    </source>
</evidence>
<gene>
    <name evidence="6" type="ORF">F4559_004673</name>
</gene>
<sequence length="223" mass="24892">MTPPVLDTRADVDPLLPGIAFGIVGVCTLLVYLLAIRRGFLDRRSTLPVFAACANVSWEITYAFVYPVDSELRVVLYFWLPLNLVLLWQALRFGRQDFPGLSRPAFAAMTAGWSVFAFAFMVLATREFGDRDGSYTTVFVVVLMEALFLTTLRVRGSTVGQTMYIALLKTVIDASGAVGLVLLYPDRRLLHLMVAAEIVLDVAYAVLLHRRFRAEGANPWRKV</sequence>
<evidence type="ECO:0000256" key="4">
    <source>
        <dbReference type="ARBA" id="ARBA00023136"/>
    </source>
</evidence>
<protein>
    <submittedName>
        <fullName evidence="6">Uncharacterized protein</fullName>
    </submittedName>
</protein>
<dbReference type="GO" id="GO:0016829">
    <property type="term" value="F:lyase activity"/>
    <property type="evidence" value="ECO:0007669"/>
    <property type="project" value="InterPro"/>
</dbReference>
<dbReference type="GO" id="GO:0016020">
    <property type="term" value="C:membrane"/>
    <property type="evidence" value="ECO:0007669"/>
    <property type="project" value="UniProtKB-SubCell"/>
</dbReference>
<dbReference type="AlphaFoldDB" id="A0A7W7T672"/>
<feature type="transmembrane region" description="Helical" evidence="5">
    <location>
        <begin position="47"/>
        <end position="68"/>
    </location>
</feature>
<feature type="transmembrane region" description="Helical" evidence="5">
    <location>
        <begin position="74"/>
        <end position="93"/>
    </location>
</feature>
<feature type="transmembrane region" description="Helical" evidence="5">
    <location>
        <begin position="190"/>
        <end position="208"/>
    </location>
</feature>
<feature type="transmembrane region" description="Helical" evidence="5">
    <location>
        <begin position="135"/>
        <end position="152"/>
    </location>
</feature>
<proteinExistence type="predicted"/>
<keyword evidence="4 5" id="KW-0472">Membrane</keyword>
<comment type="caution">
    <text evidence="6">The sequence shown here is derived from an EMBL/GenBank/DDBJ whole genome shotgun (WGS) entry which is preliminary data.</text>
</comment>
<name>A0A7W7T672_9PSEU</name>
<feature type="transmembrane region" description="Helical" evidence="5">
    <location>
        <begin position="164"/>
        <end position="184"/>
    </location>
</feature>
<evidence type="ECO:0000256" key="1">
    <source>
        <dbReference type="ARBA" id="ARBA00004141"/>
    </source>
</evidence>
<dbReference type="PANTHER" id="PTHR42038">
    <property type="match status" value="1"/>
</dbReference>
<dbReference type="InterPro" id="IPR039020">
    <property type="entry name" value="PaxB-like"/>
</dbReference>
<evidence type="ECO:0000313" key="7">
    <source>
        <dbReference type="Proteomes" id="UP000542674"/>
    </source>
</evidence>
<dbReference type="Pfam" id="PF25129">
    <property type="entry name" value="Pyr4-TMTC"/>
    <property type="match status" value="1"/>
</dbReference>
<accession>A0A7W7T672</accession>
<evidence type="ECO:0000256" key="3">
    <source>
        <dbReference type="ARBA" id="ARBA00022989"/>
    </source>
</evidence>
<dbReference type="Proteomes" id="UP000542674">
    <property type="component" value="Unassembled WGS sequence"/>
</dbReference>
<organism evidence="6 7">
    <name type="scientific">Saccharothrix violaceirubra</name>
    <dbReference type="NCBI Taxonomy" id="413306"/>
    <lineage>
        <taxon>Bacteria</taxon>
        <taxon>Bacillati</taxon>
        <taxon>Actinomycetota</taxon>
        <taxon>Actinomycetes</taxon>
        <taxon>Pseudonocardiales</taxon>
        <taxon>Pseudonocardiaceae</taxon>
        <taxon>Saccharothrix</taxon>
    </lineage>
</organism>
<dbReference type="EMBL" id="JACHJS010000001">
    <property type="protein sequence ID" value="MBB4967314.1"/>
    <property type="molecule type" value="Genomic_DNA"/>
</dbReference>
<reference evidence="6 7" key="1">
    <citation type="submission" date="2020-08" db="EMBL/GenBank/DDBJ databases">
        <title>Sequencing the genomes of 1000 actinobacteria strains.</title>
        <authorList>
            <person name="Klenk H.-P."/>
        </authorList>
    </citation>
    <scope>NUCLEOTIDE SEQUENCE [LARGE SCALE GENOMIC DNA]</scope>
    <source>
        <strain evidence="6 7">DSM 45084</strain>
    </source>
</reference>
<dbReference type="RefSeq" id="WP_184671922.1">
    <property type="nucleotide sequence ID" value="NZ_BAABAI010000009.1"/>
</dbReference>
<keyword evidence="7" id="KW-1185">Reference proteome</keyword>
<evidence type="ECO:0000313" key="6">
    <source>
        <dbReference type="EMBL" id="MBB4967314.1"/>
    </source>
</evidence>
<feature type="transmembrane region" description="Helical" evidence="5">
    <location>
        <begin position="105"/>
        <end position="123"/>
    </location>
</feature>
<keyword evidence="2 5" id="KW-0812">Transmembrane</keyword>
<evidence type="ECO:0000256" key="5">
    <source>
        <dbReference type="SAM" id="Phobius"/>
    </source>
</evidence>
<dbReference type="PANTHER" id="PTHR42038:SF2">
    <property type="entry name" value="TERPENE CYCLASE AUSL"/>
    <property type="match status" value="1"/>
</dbReference>
<keyword evidence="3 5" id="KW-1133">Transmembrane helix</keyword>